<dbReference type="Pfam" id="PF01391">
    <property type="entry name" value="Collagen"/>
    <property type="match status" value="1"/>
</dbReference>
<proteinExistence type="predicted"/>
<name>A0A914I1V1_GLORO</name>
<keyword evidence="2" id="KW-1185">Reference proteome</keyword>
<dbReference type="InterPro" id="IPR008160">
    <property type="entry name" value="Collagen"/>
</dbReference>
<dbReference type="PROSITE" id="PS51257">
    <property type="entry name" value="PROKAR_LIPOPROTEIN"/>
    <property type="match status" value="1"/>
</dbReference>
<sequence>MSRRLSALLQPAELIAQVGIGASCLALCALLWSTHSILCEIELIQSETEHNAAAYRANSERIWSKIRVLADAKVSKAGGLSSSLLHPLVRRDTKAKKAIREAGKGAEFQALKGCQKCTRMNCPVGPTGLPGQPGEDSTPGAVGKLGVPGMDGTDIEENPLPDMPCIVCSAGYPGPRGTQGERGLLGPSGLRGKYGPPGQFGQNGSCGKAGPAGRRGRVGMPGKAGSVGQNVVGGVGVKGPLGLPGPEGPTGFPGLAGRLSKIVGQPGRQGPRGLLGVPGECGGPGAPGPQALAGAIGRTPNFCPMHCPATARGQPLFVPMPSNNDDFVFPPTLMMSHDEAIAEESAAAPAESDSKA</sequence>
<evidence type="ECO:0000313" key="3">
    <source>
        <dbReference type="WBParaSite" id="Gr19_v10_g6100.t1"/>
    </source>
</evidence>
<dbReference type="PANTHER" id="PTHR24637:SF373">
    <property type="entry name" value="NEMATODE CUTICLE COLLAGEN N-TERMINAL DOMAIN-CONTAINING PROTEIN"/>
    <property type="match status" value="1"/>
</dbReference>
<dbReference type="Proteomes" id="UP000887572">
    <property type="component" value="Unplaced"/>
</dbReference>
<dbReference type="PANTHER" id="PTHR24637">
    <property type="entry name" value="COLLAGEN"/>
    <property type="match status" value="1"/>
</dbReference>
<keyword evidence="1" id="KW-0677">Repeat</keyword>
<protein>
    <submittedName>
        <fullName evidence="3">Collagen</fullName>
    </submittedName>
</protein>
<dbReference type="WBParaSite" id="Gr19_v10_g6100.t1">
    <property type="protein sequence ID" value="Gr19_v10_g6100.t1"/>
    <property type="gene ID" value="Gr19_v10_g6100"/>
</dbReference>
<evidence type="ECO:0000313" key="2">
    <source>
        <dbReference type="Proteomes" id="UP000887572"/>
    </source>
</evidence>
<dbReference type="AlphaFoldDB" id="A0A914I1V1"/>
<accession>A0A914I1V1</accession>
<reference evidence="3" key="1">
    <citation type="submission" date="2022-11" db="UniProtKB">
        <authorList>
            <consortium name="WormBaseParasite"/>
        </authorList>
    </citation>
    <scope>IDENTIFICATION</scope>
</reference>
<evidence type="ECO:0000256" key="1">
    <source>
        <dbReference type="ARBA" id="ARBA00022737"/>
    </source>
</evidence>
<organism evidence="2 3">
    <name type="scientific">Globodera rostochiensis</name>
    <name type="common">Golden nematode worm</name>
    <name type="synonym">Heterodera rostochiensis</name>
    <dbReference type="NCBI Taxonomy" id="31243"/>
    <lineage>
        <taxon>Eukaryota</taxon>
        <taxon>Metazoa</taxon>
        <taxon>Ecdysozoa</taxon>
        <taxon>Nematoda</taxon>
        <taxon>Chromadorea</taxon>
        <taxon>Rhabditida</taxon>
        <taxon>Tylenchina</taxon>
        <taxon>Tylenchomorpha</taxon>
        <taxon>Tylenchoidea</taxon>
        <taxon>Heteroderidae</taxon>
        <taxon>Heteroderinae</taxon>
        <taxon>Globodera</taxon>
    </lineage>
</organism>